<feature type="region of interest" description="Disordered" evidence="3">
    <location>
        <begin position="280"/>
        <end position="317"/>
    </location>
</feature>
<feature type="compositionally biased region" description="Pro residues" evidence="3">
    <location>
        <begin position="161"/>
        <end position="181"/>
    </location>
</feature>
<reference evidence="5" key="1">
    <citation type="submission" date="2018-04" db="EMBL/GenBank/DDBJ databases">
        <title>Whole genome sequencing of Hypsizygus marmoreus.</title>
        <authorList>
            <person name="Choi I.-G."/>
            <person name="Min B."/>
            <person name="Kim J.-G."/>
            <person name="Kim S."/>
            <person name="Oh Y.-L."/>
            <person name="Kong W.-S."/>
            <person name="Park H."/>
            <person name="Jeong J."/>
            <person name="Song E.-S."/>
        </authorList>
    </citation>
    <scope>NUCLEOTIDE SEQUENCE [LARGE SCALE GENOMIC DNA]</scope>
    <source>
        <strain evidence="5">51987-8</strain>
    </source>
</reference>
<evidence type="ECO:0000256" key="1">
    <source>
        <dbReference type="ARBA" id="ARBA00022443"/>
    </source>
</evidence>
<protein>
    <submittedName>
        <fullName evidence="5">Myosin-1</fullName>
    </submittedName>
</protein>
<evidence type="ECO:0000256" key="3">
    <source>
        <dbReference type="SAM" id="MobiDB-lite"/>
    </source>
</evidence>
<dbReference type="PANTHER" id="PTHR14167:SF116">
    <property type="entry name" value="CAP, ISOFORM AC"/>
    <property type="match status" value="1"/>
</dbReference>
<dbReference type="InParanoid" id="A0A369K702"/>
<feature type="compositionally biased region" description="Low complexity" evidence="3">
    <location>
        <begin position="425"/>
        <end position="434"/>
    </location>
</feature>
<name>A0A369K702_HYPMA</name>
<dbReference type="GO" id="GO:0016459">
    <property type="term" value="C:myosin complex"/>
    <property type="evidence" value="ECO:0007669"/>
    <property type="project" value="InterPro"/>
</dbReference>
<proteinExistence type="predicted"/>
<feature type="domain" description="SH3" evidence="4">
    <location>
        <begin position="181"/>
        <end position="239"/>
    </location>
</feature>
<feature type="compositionally biased region" description="Pro residues" evidence="3">
    <location>
        <begin position="375"/>
        <end position="386"/>
    </location>
</feature>
<evidence type="ECO:0000313" key="5">
    <source>
        <dbReference type="EMBL" id="RDB27584.1"/>
    </source>
</evidence>
<keyword evidence="6" id="KW-1185">Reference proteome</keyword>
<dbReference type="EMBL" id="LUEZ02000015">
    <property type="protein sequence ID" value="RDB27584.1"/>
    <property type="molecule type" value="Genomic_DNA"/>
</dbReference>
<gene>
    <name evidence="5" type="primary">MYO1_1</name>
    <name evidence="5" type="ORF">Hypma_003887</name>
</gene>
<organism evidence="5 6">
    <name type="scientific">Hypsizygus marmoreus</name>
    <name type="common">White beech mushroom</name>
    <name type="synonym">Agaricus marmoreus</name>
    <dbReference type="NCBI Taxonomy" id="39966"/>
    <lineage>
        <taxon>Eukaryota</taxon>
        <taxon>Fungi</taxon>
        <taxon>Dikarya</taxon>
        <taxon>Basidiomycota</taxon>
        <taxon>Agaricomycotina</taxon>
        <taxon>Agaricomycetes</taxon>
        <taxon>Agaricomycetidae</taxon>
        <taxon>Agaricales</taxon>
        <taxon>Tricholomatineae</taxon>
        <taxon>Lyophyllaceae</taxon>
        <taxon>Hypsizygus</taxon>
    </lineage>
</organism>
<dbReference type="STRING" id="39966.A0A369K702"/>
<dbReference type="Pfam" id="PF14604">
    <property type="entry name" value="SH3_9"/>
    <property type="match status" value="2"/>
</dbReference>
<evidence type="ECO:0000259" key="4">
    <source>
        <dbReference type="PROSITE" id="PS50002"/>
    </source>
</evidence>
<dbReference type="SMART" id="SM00326">
    <property type="entry name" value="SH3"/>
    <property type="match status" value="2"/>
</dbReference>
<dbReference type="Pfam" id="PF06017">
    <property type="entry name" value="Myosin_TH1"/>
    <property type="match status" value="1"/>
</dbReference>
<dbReference type="InterPro" id="IPR001452">
    <property type="entry name" value="SH3_domain"/>
</dbReference>
<dbReference type="InterPro" id="IPR036028">
    <property type="entry name" value="SH3-like_dom_sf"/>
</dbReference>
<keyword evidence="1 2" id="KW-0728">SH3 domain</keyword>
<dbReference type="AlphaFoldDB" id="A0A369K702"/>
<dbReference type="PROSITE" id="PS50002">
    <property type="entry name" value="SH3"/>
    <property type="match status" value="2"/>
</dbReference>
<feature type="domain" description="SH3" evidence="4">
    <location>
        <begin position="315"/>
        <end position="373"/>
    </location>
</feature>
<dbReference type="Gene3D" id="2.30.30.40">
    <property type="entry name" value="SH3 Domains"/>
    <property type="match status" value="2"/>
</dbReference>
<feature type="compositionally biased region" description="Low complexity" evidence="3">
    <location>
        <begin position="387"/>
        <end position="414"/>
    </location>
</feature>
<feature type="compositionally biased region" description="Pro residues" evidence="3">
    <location>
        <begin position="451"/>
        <end position="482"/>
    </location>
</feature>
<dbReference type="GO" id="GO:0003774">
    <property type="term" value="F:cytoskeletal motor activity"/>
    <property type="evidence" value="ECO:0007669"/>
    <property type="project" value="InterPro"/>
</dbReference>
<evidence type="ECO:0000256" key="2">
    <source>
        <dbReference type="PROSITE-ProRule" id="PRU00192"/>
    </source>
</evidence>
<dbReference type="InterPro" id="IPR050384">
    <property type="entry name" value="Endophilin_SH3RF"/>
</dbReference>
<comment type="caution">
    <text evidence="5">The sequence shown here is derived from an EMBL/GenBank/DDBJ whole genome shotgun (WGS) entry which is preliminary data.</text>
</comment>
<dbReference type="Proteomes" id="UP000076154">
    <property type="component" value="Unassembled WGS sequence"/>
</dbReference>
<dbReference type="OrthoDB" id="6108017at2759"/>
<feature type="compositionally biased region" description="Low complexity" evidence="3">
    <location>
        <begin position="147"/>
        <end position="160"/>
    </location>
</feature>
<dbReference type="SUPFAM" id="SSF50044">
    <property type="entry name" value="SH3-domain"/>
    <property type="match status" value="2"/>
</dbReference>
<feature type="region of interest" description="Disordered" evidence="3">
    <location>
        <begin position="375"/>
        <end position="498"/>
    </location>
</feature>
<feature type="region of interest" description="Disordered" evidence="3">
    <location>
        <begin position="83"/>
        <end position="183"/>
    </location>
</feature>
<sequence>MSNLRDDWMTLNGPTVEEGDPVFSCYFKTELAATLLQLTQASITLFIGPAVDYSKKKDKKAQITFLRDETVLKDGVYKSHVVHVGSGESPNSLSRPPAKRKPGVVRPITQGKLLRAGGPDKTKTVSKPKPTARALPGQSAPTPVLKPTPSASTTTTSQRAPPAPPRHNAPPPPPPPPPAKPEVPTYRAKFAFEGQEGEMSLAKDDVVELVEKDDNGWWLVKKDGAEGWAPNNYLELVPPKPISAPAPPPPPARRAVPAAPAPKAIVSSVSADASAKPVSVFPGMMPGNGSATPWKKPGAPTTGPPPPPPPPPAKPEVPTYRAKFAFEGQEGEMSLAKDDVVELVEKDDNGWWLVKKDGAEGWAPNNYLELVPPKPISAPAPPPPPARRAVPAAPAPKAIVSSVSADASAKPVSVFPGMMPGNGSATPWKKPGAPTTGGGGGVTRPASAPLAPKPPGPPVATKPRPPPVGAKPGGKPPIPAAPRPGAGGAGGGAAGGRVAKPATAVGHLDLSAALARRAQKIADNE</sequence>
<feature type="compositionally biased region" description="Gly residues" evidence="3">
    <location>
        <begin position="485"/>
        <end position="495"/>
    </location>
</feature>
<feature type="compositionally biased region" description="Pro residues" evidence="3">
    <location>
        <begin position="302"/>
        <end position="315"/>
    </location>
</feature>
<evidence type="ECO:0000313" key="6">
    <source>
        <dbReference type="Proteomes" id="UP000076154"/>
    </source>
</evidence>
<accession>A0A369K702</accession>
<feature type="compositionally biased region" description="Low complexity" evidence="3">
    <location>
        <begin position="291"/>
        <end position="301"/>
    </location>
</feature>
<dbReference type="PANTHER" id="PTHR14167">
    <property type="entry name" value="SH3 DOMAIN-CONTAINING"/>
    <property type="match status" value="1"/>
</dbReference>
<dbReference type="InterPro" id="IPR010926">
    <property type="entry name" value="Myosin_TH1"/>
</dbReference>